<dbReference type="AlphaFoldDB" id="A0A6C0DX22"/>
<dbReference type="EMBL" id="MN739688">
    <property type="protein sequence ID" value="QHT21254.1"/>
    <property type="molecule type" value="Genomic_DNA"/>
</dbReference>
<reference evidence="1" key="1">
    <citation type="journal article" date="2020" name="Nature">
        <title>Giant virus diversity and host interactions through global metagenomics.</title>
        <authorList>
            <person name="Schulz F."/>
            <person name="Roux S."/>
            <person name="Paez-Espino D."/>
            <person name="Jungbluth S."/>
            <person name="Walsh D.A."/>
            <person name="Denef V.J."/>
            <person name="McMahon K.D."/>
            <person name="Konstantinidis K.T."/>
            <person name="Eloe-Fadrosh E.A."/>
            <person name="Kyrpides N.C."/>
            <person name="Woyke T."/>
        </authorList>
    </citation>
    <scope>NUCLEOTIDE SEQUENCE</scope>
    <source>
        <strain evidence="1">GVMAG-M-3300023174-92</strain>
    </source>
</reference>
<evidence type="ECO:0000313" key="1">
    <source>
        <dbReference type="EMBL" id="QHT21254.1"/>
    </source>
</evidence>
<accession>A0A6C0DX22</accession>
<proteinExistence type="predicted"/>
<name>A0A6C0DX22_9ZZZZ</name>
<protein>
    <submittedName>
        <fullName evidence="1">Uncharacterized protein</fullName>
    </submittedName>
</protein>
<sequence>MQSMTENTQYAKAEKKVKYNEVFKKRVLRDRRLKKEVDRYIRAKSLHSEKLSHRVRARQAFVTADESVVYDVEHVVNLPKTLCHKHFGKLKRKPGHRDGYINKEMAQHLFVMDPEFSDHIRVQVTAEDGRMKKPFEGFTEDPFQYQGELVTISRRINSVVEEPTERDMWNRRTAFVDTTGEPLDYFSLVA</sequence>
<organism evidence="1">
    <name type="scientific">viral metagenome</name>
    <dbReference type="NCBI Taxonomy" id="1070528"/>
    <lineage>
        <taxon>unclassified sequences</taxon>
        <taxon>metagenomes</taxon>
        <taxon>organismal metagenomes</taxon>
    </lineage>
</organism>